<accession>A0A834I8Y3</accession>
<dbReference type="EMBL" id="JAACXV010011811">
    <property type="protein sequence ID" value="KAF7274926.1"/>
    <property type="molecule type" value="Genomic_DNA"/>
</dbReference>
<comment type="caution">
    <text evidence="2">The sequence shown here is derived from an EMBL/GenBank/DDBJ whole genome shotgun (WGS) entry which is preliminary data.</text>
</comment>
<proteinExistence type="predicted"/>
<gene>
    <name evidence="2" type="ORF">GWI33_012412</name>
</gene>
<feature type="region of interest" description="Disordered" evidence="1">
    <location>
        <begin position="1"/>
        <end position="46"/>
    </location>
</feature>
<keyword evidence="3" id="KW-1185">Reference proteome</keyword>
<dbReference type="AlphaFoldDB" id="A0A834I8Y3"/>
<organism evidence="2 3">
    <name type="scientific">Rhynchophorus ferrugineus</name>
    <name type="common">Red palm weevil</name>
    <name type="synonym">Curculio ferrugineus</name>
    <dbReference type="NCBI Taxonomy" id="354439"/>
    <lineage>
        <taxon>Eukaryota</taxon>
        <taxon>Metazoa</taxon>
        <taxon>Ecdysozoa</taxon>
        <taxon>Arthropoda</taxon>
        <taxon>Hexapoda</taxon>
        <taxon>Insecta</taxon>
        <taxon>Pterygota</taxon>
        <taxon>Neoptera</taxon>
        <taxon>Endopterygota</taxon>
        <taxon>Coleoptera</taxon>
        <taxon>Polyphaga</taxon>
        <taxon>Cucujiformia</taxon>
        <taxon>Curculionidae</taxon>
        <taxon>Dryophthorinae</taxon>
        <taxon>Rhynchophorus</taxon>
    </lineage>
</organism>
<evidence type="ECO:0000256" key="1">
    <source>
        <dbReference type="SAM" id="MobiDB-lite"/>
    </source>
</evidence>
<name>A0A834I8Y3_RHYFE</name>
<sequence>MKKIQITPPHPPTDATTPSHPAERKNKTMQKTSGSRANKFDVRKEKMKRNYPYEKSIKFAPILIATRPALPFH</sequence>
<protein>
    <submittedName>
        <fullName evidence="2">Uncharacterized protein</fullName>
    </submittedName>
</protein>
<dbReference type="Proteomes" id="UP000625711">
    <property type="component" value="Unassembled WGS sequence"/>
</dbReference>
<reference evidence="2" key="1">
    <citation type="submission" date="2020-08" db="EMBL/GenBank/DDBJ databases">
        <title>Genome sequencing and assembly of the red palm weevil Rhynchophorus ferrugineus.</title>
        <authorList>
            <person name="Dias G.B."/>
            <person name="Bergman C.M."/>
            <person name="Manee M."/>
        </authorList>
    </citation>
    <scope>NUCLEOTIDE SEQUENCE</scope>
    <source>
        <strain evidence="2">AA-2017</strain>
        <tissue evidence="2">Whole larva</tissue>
    </source>
</reference>
<evidence type="ECO:0000313" key="3">
    <source>
        <dbReference type="Proteomes" id="UP000625711"/>
    </source>
</evidence>
<evidence type="ECO:0000313" key="2">
    <source>
        <dbReference type="EMBL" id="KAF7274926.1"/>
    </source>
</evidence>